<keyword evidence="8" id="KW-1185">Reference proteome</keyword>
<evidence type="ECO:0000256" key="4">
    <source>
        <dbReference type="ARBA" id="ARBA00022968"/>
    </source>
</evidence>
<dbReference type="InterPro" id="IPR038702">
    <property type="entry name" value="Na/K_ATPase_sub_beta_sf"/>
</dbReference>
<comment type="subcellular location">
    <subcellularLocation>
        <location evidence="1">Membrane</location>
        <topology evidence="1">Single-pass type II membrane protein</topology>
    </subcellularLocation>
</comment>
<dbReference type="GO" id="GO:0005890">
    <property type="term" value="C:sodium:potassium-exchanging ATPase complex"/>
    <property type="evidence" value="ECO:0007669"/>
    <property type="project" value="InterPro"/>
</dbReference>
<dbReference type="GO" id="GO:0006813">
    <property type="term" value="P:potassium ion transport"/>
    <property type="evidence" value="ECO:0007669"/>
    <property type="project" value="InterPro"/>
</dbReference>
<evidence type="ECO:0000256" key="2">
    <source>
        <dbReference type="ARBA" id="ARBA00005876"/>
    </source>
</evidence>
<evidence type="ECO:0000256" key="3">
    <source>
        <dbReference type="ARBA" id="ARBA00022692"/>
    </source>
</evidence>
<dbReference type="InterPro" id="IPR000402">
    <property type="entry name" value="Na/K_ATPase_sub_beta"/>
</dbReference>
<dbReference type="GO" id="GO:0006814">
    <property type="term" value="P:sodium ion transport"/>
    <property type="evidence" value="ECO:0007669"/>
    <property type="project" value="InterPro"/>
</dbReference>
<dbReference type="Proteomes" id="UP000595437">
    <property type="component" value="Chromosome 9"/>
</dbReference>
<comment type="similarity">
    <text evidence="2">Belongs to the X(+)/potassium ATPases subunit beta family.</text>
</comment>
<evidence type="ECO:0000256" key="5">
    <source>
        <dbReference type="ARBA" id="ARBA00022989"/>
    </source>
</evidence>
<feature type="non-terminal residue" evidence="7">
    <location>
        <position position="1"/>
    </location>
</feature>
<keyword evidence="6" id="KW-0472">Membrane</keyword>
<dbReference type="EMBL" id="CP045898">
    <property type="protein sequence ID" value="QQP39879.1"/>
    <property type="molecule type" value="Genomic_DNA"/>
</dbReference>
<protein>
    <submittedName>
        <fullName evidence="7">Uncharacterized protein</fullName>
    </submittedName>
</protein>
<evidence type="ECO:0000256" key="6">
    <source>
        <dbReference type="ARBA" id="ARBA00023136"/>
    </source>
</evidence>
<dbReference type="Gene3D" id="2.60.40.1660">
    <property type="entry name" value="Na, k-atpase alpha subunit"/>
    <property type="match status" value="1"/>
</dbReference>
<evidence type="ECO:0000256" key="1">
    <source>
        <dbReference type="ARBA" id="ARBA00004606"/>
    </source>
</evidence>
<keyword evidence="3" id="KW-0812">Transmembrane</keyword>
<proteinExistence type="inferred from homology"/>
<accession>A0A7T8JZ94</accession>
<dbReference type="AlphaFoldDB" id="A0A7T8JZ94"/>
<feature type="non-terminal residue" evidence="7">
    <location>
        <position position="68"/>
    </location>
</feature>
<name>A0A7T8JZ94_CALRO</name>
<keyword evidence="4" id="KW-0735">Signal-anchor</keyword>
<reference evidence="8" key="1">
    <citation type="submission" date="2021-01" db="EMBL/GenBank/DDBJ databases">
        <title>Caligus Genome Assembly.</title>
        <authorList>
            <person name="Gallardo-Escarate C."/>
        </authorList>
    </citation>
    <scope>NUCLEOTIDE SEQUENCE [LARGE SCALE GENOMIC DNA]</scope>
</reference>
<dbReference type="OrthoDB" id="5912413at2759"/>
<evidence type="ECO:0000313" key="8">
    <source>
        <dbReference type="Proteomes" id="UP000595437"/>
    </source>
</evidence>
<dbReference type="Pfam" id="PF00287">
    <property type="entry name" value="Na_K-ATPase"/>
    <property type="match status" value="1"/>
</dbReference>
<keyword evidence="5" id="KW-1133">Transmembrane helix</keyword>
<evidence type="ECO:0000313" key="7">
    <source>
        <dbReference type="EMBL" id="QQP39879.1"/>
    </source>
</evidence>
<sequence length="68" mass="7365">YKGSVLTGGSSVSDSNPPEKIDCNYDRLPGDNQICKIKVDDLITGPCAKDNTYGYKDGSPCILIKLNR</sequence>
<organism evidence="7 8">
    <name type="scientific">Caligus rogercresseyi</name>
    <name type="common">Sea louse</name>
    <dbReference type="NCBI Taxonomy" id="217165"/>
    <lineage>
        <taxon>Eukaryota</taxon>
        <taxon>Metazoa</taxon>
        <taxon>Ecdysozoa</taxon>
        <taxon>Arthropoda</taxon>
        <taxon>Crustacea</taxon>
        <taxon>Multicrustacea</taxon>
        <taxon>Hexanauplia</taxon>
        <taxon>Copepoda</taxon>
        <taxon>Siphonostomatoida</taxon>
        <taxon>Caligidae</taxon>
        <taxon>Caligus</taxon>
    </lineage>
</organism>
<gene>
    <name evidence="7" type="ORF">FKW44_013733</name>
</gene>